<reference evidence="1" key="1">
    <citation type="submission" date="2007-10" db="EMBL/GenBank/DDBJ databases">
        <authorList>
            <person name="Glithero R."/>
        </authorList>
    </citation>
    <scope>NUCLEOTIDE SEQUENCE</scope>
</reference>
<evidence type="ECO:0000313" key="1">
    <source>
        <dbReference type="EMBL" id="CAY54139.1"/>
    </source>
</evidence>
<feature type="non-terminal residue" evidence="1">
    <location>
        <position position="1"/>
    </location>
</feature>
<sequence>KLYEGAFILERKLILKVIDYDCKICHVPELIGKNRFNSICNINPI</sequence>
<proteinExistence type="predicted"/>
<gene>
    <name evidence="1" type="ORF">HM01007</name>
</gene>
<organism evidence="1">
    <name type="scientific">Heliconius melpomene</name>
    <name type="common">Postman butterfly</name>
    <dbReference type="NCBI Taxonomy" id="34740"/>
    <lineage>
        <taxon>Eukaryota</taxon>
        <taxon>Metazoa</taxon>
        <taxon>Ecdysozoa</taxon>
        <taxon>Arthropoda</taxon>
        <taxon>Hexapoda</taxon>
        <taxon>Insecta</taxon>
        <taxon>Pterygota</taxon>
        <taxon>Neoptera</taxon>
        <taxon>Endopterygota</taxon>
        <taxon>Lepidoptera</taxon>
        <taxon>Glossata</taxon>
        <taxon>Ditrysia</taxon>
        <taxon>Papilionoidea</taxon>
        <taxon>Nymphalidae</taxon>
        <taxon>Heliconiinae</taxon>
        <taxon>Heliconiini</taxon>
        <taxon>Heliconius</taxon>
    </lineage>
</organism>
<dbReference type="EMBL" id="CU467807">
    <property type="protein sequence ID" value="CAY54139.1"/>
    <property type="molecule type" value="Genomic_DNA"/>
</dbReference>
<accession>C3PPE9</accession>
<protein>
    <submittedName>
        <fullName evidence="1">DNA sequence from clone AEHM-27I5</fullName>
    </submittedName>
</protein>
<name>C3PPE9_HELME</name>
<dbReference type="AlphaFoldDB" id="C3PPE9"/>